<evidence type="ECO:0000256" key="4">
    <source>
        <dbReference type="ARBA" id="ARBA00022692"/>
    </source>
</evidence>
<keyword evidence="8 9" id="KW-0472">Membrane</keyword>
<dbReference type="PANTHER" id="PTHR12369">
    <property type="entry name" value="CHONDROITIN SYNTHASE"/>
    <property type="match status" value="1"/>
</dbReference>
<evidence type="ECO:0000256" key="8">
    <source>
        <dbReference type="ARBA" id="ARBA00023136"/>
    </source>
</evidence>
<evidence type="ECO:0000256" key="5">
    <source>
        <dbReference type="ARBA" id="ARBA00022968"/>
    </source>
</evidence>
<evidence type="ECO:0000313" key="11">
    <source>
        <dbReference type="Proteomes" id="UP000838412"/>
    </source>
</evidence>
<dbReference type="EMBL" id="OV696687">
    <property type="protein sequence ID" value="CAH1255358.1"/>
    <property type="molecule type" value="Genomic_DNA"/>
</dbReference>
<dbReference type="GO" id="GO:0032580">
    <property type="term" value="C:Golgi cisterna membrane"/>
    <property type="evidence" value="ECO:0007669"/>
    <property type="project" value="UniProtKB-SubCell"/>
</dbReference>
<dbReference type="PANTHER" id="PTHR12369:SF11">
    <property type="entry name" value="HEXOSYLTRANSFERASE"/>
    <property type="match status" value="1"/>
</dbReference>
<keyword evidence="3 9" id="KW-0808">Transferase</keyword>
<reference evidence="10" key="1">
    <citation type="submission" date="2022-01" db="EMBL/GenBank/DDBJ databases">
        <authorList>
            <person name="Braso-Vives M."/>
        </authorList>
    </citation>
    <scope>NUCLEOTIDE SEQUENCE</scope>
</reference>
<evidence type="ECO:0000313" key="10">
    <source>
        <dbReference type="EMBL" id="CAH1255358.1"/>
    </source>
</evidence>
<proteinExistence type="inferred from homology"/>
<dbReference type="InterPro" id="IPR029044">
    <property type="entry name" value="Nucleotide-diphossugar_trans"/>
</dbReference>
<dbReference type="Pfam" id="PF05679">
    <property type="entry name" value="CHGN"/>
    <property type="match status" value="1"/>
</dbReference>
<organism evidence="10 11">
    <name type="scientific">Branchiostoma lanceolatum</name>
    <name type="common">Common lancelet</name>
    <name type="synonym">Amphioxus lanceolatum</name>
    <dbReference type="NCBI Taxonomy" id="7740"/>
    <lineage>
        <taxon>Eukaryota</taxon>
        <taxon>Metazoa</taxon>
        <taxon>Chordata</taxon>
        <taxon>Cephalochordata</taxon>
        <taxon>Leptocardii</taxon>
        <taxon>Amphioxiformes</taxon>
        <taxon>Branchiostomatidae</taxon>
        <taxon>Branchiostoma</taxon>
    </lineage>
</organism>
<keyword evidence="5 9" id="KW-0735">Signal-anchor</keyword>
<comment type="subcellular location">
    <subcellularLocation>
        <location evidence="1 9">Golgi apparatus</location>
        <location evidence="1 9">Golgi stack membrane</location>
        <topology evidence="1 9">Single-pass type II membrane protein</topology>
    </subcellularLocation>
</comment>
<evidence type="ECO:0000256" key="2">
    <source>
        <dbReference type="ARBA" id="ARBA00009239"/>
    </source>
</evidence>
<evidence type="ECO:0000256" key="1">
    <source>
        <dbReference type="ARBA" id="ARBA00004447"/>
    </source>
</evidence>
<evidence type="ECO:0000256" key="6">
    <source>
        <dbReference type="ARBA" id="ARBA00022989"/>
    </source>
</evidence>
<sequence length="778" mass="87435">MTKTTSSHFKPTIAPLFWGHPKAYTNNVLLILCIPIGIQKQLLHTHNKKKEMAAGKLTSFLVGLLVGVTISVTLLIIGSPHLLSTIVLYNNSVREPNSQPTVNNNKGLPVTQPRTLARDSFLIDRSLKEDSTDTPQNKYQGDAPIKVSDIPNFVSQELDLRRTVFVGVLTSWSVPSSTQQMGVMKTWGAEIEDGTMTFYAGMEESIEEDESVPVQRVTGTTMGQKMYSALRHMCHVHLDKFKFFLLTVDNTYVNVNNLTLLLDGLQSSEVIYMGSSKRGPADPTPVQYCELGPGVVLSRKAMQGLCTHVTSCAKPSANQDPAYSLALCLQMTIATNCTTSGESKRLFHKLWVSEDLDGDLDQKKFVTSSVTLHPVGRLETMFRLHQSYLSRRILDKLQNHKDLADRIHHLNRLIATTGPHGDVKLLLGDQENSKSSDVVPWQLIYEDSEEEDFANVLRSLDDVVQLSVEALRAEAIIEPKLKALFQRYHPVTGIEYRLEYEESEDDSAASHIVDVQKPYGNLFTVSATVGHKERVNFIVPVLENSQHLEEFLQMFESSCLTVSGANEVALILVNFGVTKQGNRLHQVLSPYEKKYADFSFKVINVKSESFSYARGIEIGLQAASDPDSLLCVLDTHAIISPDFMNKCRLNTQRGRQAYFPIPYQQFDLSATKAFSLAEEDIAPGMGFWWEKNFDTFCVYKSDVQNVEDLQLSGKNLSGKLTVRKSFSVFRVPEQGLLLPQRDRHCSSKFMTFDQTDICLQKQKEILTMQRHFSNLTER</sequence>
<comment type="similarity">
    <text evidence="2 9">Belongs to the chondroitin N-acetylgalactosaminyltransferase family.</text>
</comment>
<dbReference type="GO" id="GO:0047238">
    <property type="term" value="F:glucuronosyl-N-acetylgalactosaminyl-proteoglycan 4-beta-N-acetylgalactosaminyltransferase activity"/>
    <property type="evidence" value="ECO:0007669"/>
    <property type="project" value="TreeGrafter"/>
</dbReference>
<dbReference type="Proteomes" id="UP000838412">
    <property type="component" value="Chromosome 2"/>
</dbReference>
<keyword evidence="7 9" id="KW-0333">Golgi apparatus</keyword>
<evidence type="ECO:0000256" key="3">
    <source>
        <dbReference type="ARBA" id="ARBA00022679"/>
    </source>
</evidence>
<accession>A0A8J9ZLE6</accession>
<feature type="transmembrane region" description="Helical" evidence="9">
    <location>
        <begin position="57"/>
        <end position="77"/>
    </location>
</feature>
<evidence type="ECO:0000256" key="9">
    <source>
        <dbReference type="RuleBase" id="RU364016"/>
    </source>
</evidence>
<dbReference type="OrthoDB" id="10009105at2759"/>
<name>A0A8J9ZLE6_BRALA</name>
<dbReference type="InterPro" id="IPR051227">
    <property type="entry name" value="CS_glycosyltransferase"/>
</dbReference>
<protein>
    <recommendedName>
        <fullName evidence="9">Hexosyltransferase</fullName>
        <ecNumber evidence="9">2.4.1.-</ecNumber>
    </recommendedName>
</protein>
<keyword evidence="6 9" id="KW-1133">Transmembrane helix</keyword>
<dbReference type="EC" id="2.4.1.-" evidence="9"/>
<evidence type="ECO:0000256" key="7">
    <source>
        <dbReference type="ARBA" id="ARBA00023034"/>
    </source>
</evidence>
<keyword evidence="4 9" id="KW-0812">Transmembrane</keyword>
<dbReference type="AlphaFoldDB" id="A0A8J9ZLE6"/>
<dbReference type="InterPro" id="IPR008428">
    <property type="entry name" value="Chond_GalNAc"/>
</dbReference>
<keyword evidence="11" id="KW-1185">Reference proteome</keyword>
<gene>
    <name evidence="10" type="primary">CHSY3</name>
    <name evidence="10" type="ORF">BLAG_LOCUS14449</name>
</gene>
<dbReference type="Gene3D" id="3.90.550.10">
    <property type="entry name" value="Spore Coat Polysaccharide Biosynthesis Protein SpsA, Chain A"/>
    <property type="match status" value="1"/>
</dbReference>
<dbReference type="Gene3D" id="3.90.550.50">
    <property type="match status" value="1"/>
</dbReference>